<dbReference type="GO" id="GO:0005524">
    <property type="term" value="F:ATP binding"/>
    <property type="evidence" value="ECO:0007669"/>
    <property type="project" value="UniProtKB-UniRule"/>
</dbReference>
<accession>A0A249JYZ6</accession>
<keyword evidence="11" id="KW-0413">Isomerase</keyword>
<dbReference type="OrthoDB" id="4812256at2"/>
<evidence type="ECO:0000256" key="4">
    <source>
        <dbReference type="ARBA" id="ARBA00022763"/>
    </source>
</evidence>
<evidence type="ECO:0000256" key="5">
    <source>
        <dbReference type="ARBA" id="ARBA00022801"/>
    </source>
</evidence>
<keyword evidence="7" id="KW-0269">Exonuclease</keyword>
<dbReference type="PROSITE" id="PS51217">
    <property type="entry name" value="UVRD_HELICASE_CTER"/>
    <property type="match status" value="1"/>
</dbReference>
<organism evidence="18 19">
    <name type="scientific">Candidatus Nanopelagicus limnae</name>
    <dbReference type="NCBI Taxonomy" id="1884634"/>
    <lineage>
        <taxon>Bacteria</taxon>
        <taxon>Bacillati</taxon>
        <taxon>Actinomycetota</taxon>
        <taxon>Actinomycetes</taxon>
        <taxon>Candidatus Nanopelagicales</taxon>
        <taxon>Candidatus Nanopelagicaceae</taxon>
        <taxon>Candidatus Nanopelagicus</taxon>
    </lineage>
</organism>
<dbReference type="PANTHER" id="PTHR11070:SF55">
    <property type="entry name" value="DNA 3'-5' HELICASE"/>
    <property type="match status" value="1"/>
</dbReference>
<dbReference type="GO" id="GO:0005829">
    <property type="term" value="C:cytosol"/>
    <property type="evidence" value="ECO:0007669"/>
    <property type="project" value="TreeGrafter"/>
</dbReference>
<dbReference type="InterPro" id="IPR000212">
    <property type="entry name" value="DNA_helicase_UvrD/REP"/>
</dbReference>
<dbReference type="Pfam" id="PF13361">
    <property type="entry name" value="UvrD_C"/>
    <property type="match status" value="1"/>
</dbReference>
<dbReference type="SUPFAM" id="SSF52980">
    <property type="entry name" value="Restriction endonuclease-like"/>
    <property type="match status" value="1"/>
</dbReference>
<dbReference type="GO" id="GO:0004527">
    <property type="term" value="F:exonuclease activity"/>
    <property type="evidence" value="ECO:0007669"/>
    <property type="project" value="UniProtKB-KW"/>
</dbReference>
<feature type="domain" description="UvrD-like helicase ATP-binding" evidence="16">
    <location>
        <begin position="22"/>
        <end position="347"/>
    </location>
</feature>
<dbReference type="InterPro" id="IPR011335">
    <property type="entry name" value="Restrct_endonuc-II-like"/>
</dbReference>
<evidence type="ECO:0000256" key="12">
    <source>
        <dbReference type="ARBA" id="ARBA00034617"/>
    </source>
</evidence>
<comment type="similarity">
    <text evidence="1">Belongs to the helicase family. UvrD subfamily.</text>
</comment>
<dbReference type="InterPro" id="IPR011604">
    <property type="entry name" value="PDDEXK-like_dom_sf"/>
</dbReference>
<dbReference type="InterPro" id="IPR014016">
    <property type="entry name" value="UvrD-like_ATP-bd"/>
</dbReference>
<protein>
    <recommendedName>
        <fullName evidence="13">DNA 3'-5' helicase</fullName>
        <ecNumber evidence="13">5.6.2.4</ecNumber>
    </recommendedName>
</protein>
<dbReference type="CDD" id="cd17932">
    <property type="entry name" value="DEXQc_UvrD"/>
    <property type="match status" value="1"/>
</dbReference>
<keyword evidence="19" id="KW-1185">Reference proteome</keyword>
<proteinExistence type="inferred from homology"/>
<dbReference type="GO" id="GO:0000725">
    <property type="term" value="P:recombinational repair"/>
    <property type="evidence" value="ECO:0007669"/>
    <property type="project" value="TreeGrafter"/>
</dbReference>
<sequence length="1086" mass="120716">MSIKYSALDIAKKITAVDPSFRVPTQEQIPIIESPLAPAVVIAGAGSGKTETMSQRVLFLVANSIITPNQLLGLTFTRKAAGELSKRIKYRLRQLKKAGLLPDHLDESELTVSTYHSYAGKVLADHAIRIGIDADADPIGEAAAWQIAFEEVTRFSGNDLPINGSTASVVQEVMDLSTQLAENDRSADEIIDYTEKLLSNLSQFSDRQTVPVIEFKEELQQRLAILPIVDAFDRRRKENGLLTFNDHMSIAARLVSESKLNHSDDIGLIERSKYKVVLLDEYQDTSFNQIKFLSNLYGNNHPVTAVGDPNQAIYGWRSASSETLDTFSQSFSSKALRFNLLTTWRNDHAILDLANVVIDQISTEKQVAKLAARPNAKTGEVICAIYDTQVQEGQEIASYFAKHWFDKERERLPADKKTTFAVLVRSRSQIDLIQSAFGELNIPTDVVGVGGLINTPEVADIIALLRTLTMPESGTALMRLLTGPHLNLGARDLMALGSFTKSFARANDYSRGAQLKQALEENIEVTTTADEFAAGSIIESLEQLLILTPAELKKYQKTPEFTDEGLARLRKFALSLRTLRRNLNGSITESISEVSEFLSLDTEVLVRDGWQNGRRNIDRFLDEAARFQKNGGSLFNFLQWLKIAQDAEGGLKPAEVDVRSDAVQILTIHAAKGAEWDYVAIPGLAEKNFPNIGKKSDNWITNAGSIPVSMRGDYQQLPSISFENFSTNKNLKDGIESFGDQWKSRKAMEEMRLAYVAITRAKQGLICTTSHFRTGENAVAPSRLFQLFANAAINIAGASVIADSEIPDGINPMKENPITASWPKTNPAIFKLQEVAKLVDSSQPYTKVEVEQLVAKSTDDEKLSLLTDLQMIINEIKSKSSKQDVILPTRLSVSTLLYLANDPQELALRLRRPMPNHIDKYARRGTEFHLWLENHFKHPALISMDELFNQNSSAGSDQDAPLDKLQEAWLSSDWAKKAPIDVEVGFETMIDTTLIRGRIDAVYKVDADHYEVVDWKTGKVKSGDDLQSASIQLAMYRLAYAKLKNVPIENISAAFHYVIDNQTVRPADILDEQGLIDLVSKVPLQV</sequence>
<gene>
    <name evidence="18" type="ORF">B1s21122_05360</name>
</gene>
<evidence type="ECO:0000256" key="8">
    <source>
        <dbReference type="ARBA" id="ARBA00022840"/>
    </source>
</evidence>
<keyword evidence="3 15" id="KW-0547">Nucleotide-binding</keyword>
<dbReference type="GO" id="GO:0033202">
    <property type="term" value="C:DNA helicase complex"/>
    <property type="evidence" value="ECO:0007669"/>
    <property type="project" value="TreeGrafter"/>
</dbReference>
<feature type="domain" description="UvrD-like helicase C-terminal" evidence="17">
    <location>
        <begin position="348"/>
        <end position="673"/>
    </location>
</feature>
<evidence type="ECO:0000259" key="16">
    <source>
        <dbReference type="PROSITE" id="PS51198"/>
    </source>
</evidence>
<name>A0A249JYZ6_9ACTN</name>
<evidence type="ECO:0000256" key="6">
    <source>
        <dbReference type="ARBA" id="ARBA00022806"/>
    </source>
</evidence>
<evidence type="ECO:0000256" key="3">
    <source>
        <dbReference type="ARBA" id="ARBA00022741"/>
    </source>
</evidence>
<evidence type="ECO:0000256" key="10">
    <source>
        <dbReference type="ARBA" id="ARBA00023204"/>
    </source>
</evidence>
<dbReference type="InterPro" id="IPR027417">
    <property type="entry name" value="P-loop_NTPase"/>
</dbReference>
<evidence type="ECO:0000256" key="14">
    <source>
        <dbReference type="ARBA" id="ARBA00048988"/>
    </source>
</evidence>
<evidence type="ECO:0000256" key="1">
    <source>
        <dbReference type="ARBA" id="ARBA00009922"/>
    </source>
</evidence>
<keyword evidence="2" id="KW-0540">Nuclease</keyword>
<dbReference type="Pfam" id="PF00580">
    <property type="entry name" value="UvrD-helicase"/>
    <property type="match status" value="1"/>
</dbReference>
<keyword evidence="6 15" id="KW-0347">Helicase</keyword>
<dbReference type="PROSITE" id="PS51198">
    <property type="entry name" value="UVRD_HELICASE_ATP_BIND"/>
    <property type="match status" value="1"/>
</dbReference>
<evidence type="ECO:0000256" key="9">
    <source>
        <dbReference type="ARBA" id="ARBA00023125"/>
    </source>
</evidence>
<dbReference type="KEGG" id="abam:B1s21122_05360"/>
<evidence type="ECO:0000313" key="19">
    <source>
        <dbReference type="Proteomes" id="UP000217153"/>
    </source>
</evidence>
<dbReference type="Gene3D" id="1.10.10.160">
    <property type="match status" value="1"/>
</dbReference>
<dbReference type="RefSeq" id="WP_095681050.1">
    <property type="nucleotide sequence ID" value="NZ_CP016768.2"/>
</dbReference>
<dbReference type="SUPFAM" id="SSF52540">
    <property type="entry name" value="P-loop containing nucleoside triphosphate hydrolases"/>
    <property type="match status" value="1"/>
</dbReference>
<dbReference type="Gene3D" id="3.90.320.10">
    <property type="match status" value="1"/>
</dbReference>
<evidence type="ECO:0000256" key="7">
    <source>
        <dbReference type="ARBA" id="ARBA00022839"/>
    </source>
</evidence>
<dbReference type="Gene3D" id="3.40.50.300">
    <property type="entry name" value="P-loop containing nucleotide triphosphate hydrolases"/>
    <property type="match status" value="3"/>
</dbReference>
<dbReference type="Gene3D" id="1.10.486.10">
    <property type="entry name" value="PCRA, domain 4"/>
    <property type="match status" value="1"/>
</dbReference>
<dbReference type="PANTHER" id="PTHR11070">
    <property type="entry name" value="UVRD / RECB / PCRA DNA HELICASE FAMILY MEMBER"/>
    <property type="match status" value="1"/>
</dbReference>
<dbReference type="EC" id="5.6.2.4" evidence="13"/>
<feature type="binding site" evidence="15">
    <location>
        <begin position="43"/>
        <end position="50"/>
    </location>
    <ligand>
        <name>ATP</name>
        <dbReference type="ChEBI" id="CHEBI:30616"/>
    </ligand>
</feature>
<evidence type="ECO:0000313" key="18">
    <source>
        <dbReference type="EMBL" id="ASY09745.1"/>
    </source>
</evidence>
<evidence type="ECO:0000256" key="13">
    <source>
        <dbReference type="ARBA" id="ARBA00034808"/>
    </source>
</evidence>
<dbReference type="EMBL" id="CP016768">
    <property type="protein sequence ID" value="ASY09745.1"/>
    <property type="molecule type" value="Genomic_DNA"/>
</dbReference>
<keyword evidence="5 15" id="KW-0378">Hydrolase</keyword>
<evidence type="ECO:0000256" key="15">
    <source>
        <dbReference type="PROSITE-ProRule" id="PRU00560"/>
    </source>
</evidence>
<comment type="catalytic activity">
    <reaction evidence="14">
        <text>ATP + H2O = ADP + phosphate + H(+)</text>
        <dbReference type="Rhea" id="RHEA:13065"/>
        <dbReference type="ChEBI" id="CHEBI:15377"/>
        <dbReference type="ChEBI" id="CHEBI:15378"/>
        <dbReference type="ChEBI" id="CHEBI:30616"/>
        <dbReference type="ChEBI" id="CHEBI:43474"/>
        <dbReference type="ChEBI" id="CHEBI:456216"/>
        <dbReference type="EC" id="5.6.2.4"/>
    </reaction>
</comment>
<reference evidence="19" key="1">
    <citation type="submission" date="2016-10" db="EMBL/GenBank/DDBJ databases">
        <title>High microdiversification within the ubiquitous acI lineage of Actinobacteria.</title>
        <authorList>
            <person name="Neuenschwander S.M."/>
            <person name="Salcher M."/>
            <person name="Ghai R."/>
            <person name="Pernthaler J."/>
        </authorList>
    </citation>
    <scope>NUCLEOTIDE SEQUENCE [LARGE SCALE GENOMIC DNA]</scope>
</reference>
<dbReference type="Proteomes" id="UP000217153">
    <property type="component" value="Chromosome"/>
</dbReference>
<dbReference type="InterPro" id="IPR013986">
    <property type="entry name" value="DExx_box_DNA_helicase_dom_sf"/>
</dbReference>
<dbReference type="AlphaFoldDB" id="A0A249JYZ6"/>
<dbReference type="GO" id="GO:0043138">
    <property type="term" value="F:3'-5' DNA helicase activity"/>
    <property type="evidence" value="ECO:0007669"/>
    <property type="project" value="UniProtKB-EC"/>
</dbReference>
<keyword evidence="8 15" id="KW-0067">ATP-binding</keyword>
<dbReference type="InterPro" id="IPR014017">
    <property type="entry name" value="DNA_helicase_UvrD-like_C"/>
</dbReference>
<dbReference type="Pfam" id="PF12705">
    <property type="entry name" value="PDDEXK_1"/>
    <property type="match status" value="1"/>
</dbReference>
<keyword evidence="4" id="KW-0227">DNA damage</keyword>
<dbReference type="InterPro" id="IPR038726">
    <property type="entry name" value="PDDEXK_AddAB-type"/>
</dbReference>
<evidence type="ECO:0000256" key="2">
    <source>
        <dbReference type="ARBA" id="ARBA00022722"/>
    </source>
</evidence>
<evidence type="ECO:0000259" key="17">
    <source>
        <dbReference type="PROSITE" id="PS51217"/>
    </source>
</evidence>
<comment type="catalytic activity">
    <reaction evidence="12">
        <text>Couples ATP hydrolysis with the unwinding of duplex DNA by translocating in the 3'-5' direction.</text>
        <dbReference type="EC" id="5.6.2.4"/>
    </reaction>
</comment>
<evidence type="ECO:0000256" key="11">
    <source>
        <dbReference type="ARBA" id="ARBA00023235"/>
    </source>
</evidence>
<keyword evidence="10" id="KW-0234">DNA repair</keyword>
<keyword evidence="9" id="KW-0238">DNA-binding</keyword>
<dbReference type="GO" id="GO:0003677">
    <property type="term" value="F:DNA binding"/>
    <property type="evidence" value="ECO:0007669"/>
    <property type="project" value="UniProtKB-KW"/>
</dbReference>